<proteinExistence type="predicted"/>
<comment type="caution">
    <text evidence="1">The sequence shown here is derived from an EMBL/GenBank/DDBJ whole genome shotgun (WGS) entry which is preliminary data.</text>
</comment>
<accession>A0A1J4JTY1</accession>
<gene>
    <name evidence="1" type="ORF">TRFO_30253</name>
</gene>
<dbReference type="EMBL" id="MLAK01000861">
    <property type="protein sequence ID" value="OHT02585.1"/>
    <property type="molecule type" value="Genomic_DNA"/>
</dbReference>
<dbReference type="OrthoDB" id="10379159at2759"/>
<dbReference type="AlphaFoldDB" id="A0A1J4JTY1"/>
<organism evidence="1 2">
    <name type="scientific">Tritrichomonas foetus</name>
    <dbReference type="NCBI Taxonomy" id="1144522"/>
    <lineage>
        <taxon>Eukaryota</taxon>
        <taxon>Metamonada</taxon>
        <taxon>Parabasalia</taxon>
        <taxon>Tritrichomonadida</taxon>
        <taxon>Tritrichomonadidae</taxon>
        <taxon>Tritrichomonas</taxon>
    </lineage>
</organism>
<evidence type="ECO:0000313" key="1">
    <source>
        <dbReference type="EMBL" id="OHT02585.1"/>
    </source>
</evidence>
<dbReference type="RefSeq" id="XP_068355721.1">
    <property type="nucleotide sequence ID" value="XM_068507242.1"/>
</dbReference>
<dbReference type="GeneID" id="94841946"/>
<name>A0A1J4JTY1_9EUKA</name>
<sequence>MKENKHVQLYCFVYLRQFVSLLFLCRMFKGPRLKSAPFAPFSRSFLPDPILRKAGFVKSNDCPYVRNTATKTTHNEYFKTTLDSMFGTPSPKILRLDTLFENITIGNSEKGRGSILPFAEIKSIKVDPNSPSHVIVYPADRRTVSFTMETADIAKEFLQKIETILQAKKATET</sequence>
<evidence type="ECO:0000313" key="2">
    <source>
        <dbReference type="Proteomes" id="UP000179807"/>
    </source>
</evidence>
<dbReference type="Proteomes" id="UP000179807">
    <property type="component" value="Unassembled WGS sequence"/>
</dbReference>
<protein>
    <submittedName>
        <fullName evidence="1">Uncharacterized protein</fullName>
    </submittedName>
</protein>
<reference evidence="1" key="1">
    <citation type="submission" date="2016-10" db="EMBL/GenBank/DDBJ databases">
        <authorList>
            <person name="Benchimol M."/>
            <person name="Almeida L.G."/>
            <person name="Vasconcelos A.T."/>
            <person name="Perreira-Neves A."/>
            <person name="Rosa I.A."/>
            <person name="Tasca T."/>
            <person name="Bogo M.R."/>
            <person name="de Souza W."/>
        </authorList>
    </citation>
    <scope>NUCLEOTIDE SEQUENCE [LARGE SCALE GENOMIC DNA]</scope>
    <source>
        <strain evidence="1">K</strain>
    </source>
</reference>
<keyword evidence="2" id="KW-1185">Reference proteome</keyword>
<dbReference type="VEuPathDB" id="TrichDB:TRFO_30253"/>